<organism evidence="6 7">
    <name type="scientific">Mesotoga prima MesG1.Ag.4.2</name>
    <dbReference type="NCBI Taxonomy" id="660470"/>
    <lineage>
        <taxon>Bacteria</taxon>
        <taxon>Thermotogati</taxon>
        <taxon>Thermotogota</taxon>
        <taxon>Thermotogae</taxon>
        <taxon>Kosmotogales</taxon>
        <taxon>Kosmotogaceae</taxon>
        <taxon>Mesotoga</taxon>
    </lineage>
</organism>
<dbReference type="InterPro" id="IPR050377">
    <property type="entry name" value="Radical_SAM_PqqE_MftC-like"/>
</dbReference>
<keyword evidence="2" id="KW-0479">Metal-binding</keyword>
<dbReference type="SMART" id="SM00729">
    <property type="entry name" value="Elp3"/>
    <property type="match status" value="1"/>
</dbReference>
<gene>
    <name evidence="6" type="ORF">Theba_2647</name>
</gene>
<reference evidence="6 7" key="1">
    <citation type="journal article" date="2012" name="Genome Biol. Evol.">
        <title>Genome Sequence of the Mesophilic Thermotogales Bacterium Mesotoga prima MesG1.Ag.4.2 Reveals the Largest Thermotogales Genome To Date.</title>
        <authorList>
            <person name="Zhaxybayeva O."/>
            <person name="Swithers K.S."/>
            <person name="Foght J."/>
            <person name="Green A.G."/>
            <person name="Bruce D."/>
            <person name="Detter C."/>
            <person name="Han S."/>
            <person name="Teshima H."/>
            <person name="Han J."/>
            <person name="Woyke T."/>
            <person name="Pitluck S."/>
            <person name="Nolan M."/>
            <person name="Ivanova N."/>
            <person name="Pati A."/>
            <person name="Land M.L."/>
            <person name="Dlutek M."/>
            <person name="Doolittle W.F."/>
            <person name="Noll K.M."/>
            <person name="Nesbo C.L."/>
        </authorList>
    </citation>
    <scope>NUCLEOTIDE SEQUENCE [LARGE SCALE GENOMIC DNA]</scope>
    <source>
        <strain evidence="7">mesG1.Ag.4.2</strain>
    </source>
</reference>
<protein>
    <submittedName>
        <fullName evidence="6">Putative Fe-S oxidoreductase</fullName>
    </submittedName>
</protein>
<dbReference type="NCBIfam" id="TIGR04085">
    <property type="entry name" value="rSAM_more_4Fe4S"/>
    <property type="match status" value="1"/>
</dbReference>
<evidence type="ECO:0000256" key="2">
    <source>
        <dbReference type="ARBA" id="ARBA00022723"/>
    </source>
</evidence>
<dbReference type="InterPro" id="IPR023885">
    <property type="entry name" value="4Fe4S-binding_SPASM_dom"/>
</dbReference>
<dbReference type="InterPro" id="IPR058240">
    <property type="entry name" value="rSAM_sf"/>
</dbReference>
<dbReference type="STRING" id="660470.Theba_2647"/>
<dbReference type="SFLD" id="SFLDG01386">
    <property type="entry name" value="main_SPASM_domain-containing"/>
    <property type="match status" value="1"/>
</dbReference>
<dbReference type="Pfam" id="PF13186">
    <property type="entry name" value="SPASM"/>
    <property type="match status" value="1"/>
</dbReference>
<dbReference type="EMBL" id="CP003532">
    <property type="protein sequence ID" value="AFK08247.1"/>
    <property type="molecule type" value="Genomic_DNA"/>
</dbReference>
<dbReference type="SFLD" id="SFLDG01067">
    <property type="entry name" value="SPASM/twitch_domain_containing"/>
    <property type="match status" value="1"/>
</dbReference>
<dbReference type="SFLD" id="SFLDS00029">
    <property type="entry name" value="Radical_SAM"/>
    <property type="match status" value="1"/>
</dbReference>
<evidence type="ECO:0000256" key="1">
    <source>
        <dbReference type="ARBA" id="ARBA00022691"/>
    </source>
</evidence>
<evidence type="ECO:0000259" key="5">
    <source>
        <dbReference type="PROSITE" id="PS51918"/>
    </source>
</evidence>
<keyword evidence="1" id="KW-0949">S-adenosyl-L-methionine</keyword>
<proteinExistence type="predicted"/>
<dbReference type="PROSITE" id="PS51918">
    <property type="entry name" value="RADICAL_SAM"/>
    <property type="match status" value="1"/>
</dbReference>
<dbReference type="GeneID" id="87108346"/>
<evidence type="ECO:0000313" key="7">
    <source>
        <dbReference type="Proteomes" id="UP000002881"/>
    </source>
</evidence>
<dbReference type="InterPro" id="IPR006638">
    <property type="entry name" value="Elp3/MiaA/NifB-like_rSAM"/>
</dbReference>
<keyword evidence="4" id="KW-0411">Iron-sulfur</keyword>
<dbReference type="Proteomes" id="UP000002881">
    <property type="component" value="Chromosome"/>
</dbReference>
<dbReference type="HOGENOM" id="CLU_009273_4_2_0"/>
<dbReference type="eggNOG" id="COG0535">
    <property type="taxonomic scope" value="Bacteria"/>
</dbReference>
<dbReference type="GO" id="GO:0051536">
    <property type="term" value="F:iron-sulfur cluster binding"/>
    <property type="evidence" value="ECO:0007669"/>
    <property type="project" value="UniProtKB-KW"/>
</dbReference>
<evidence type="ECO:0000313" key="6">
    <source>
        <dbReference type="EMBL" id="AFK08247.1"/>
    </source>
</evidence>
<sequence precursor="true">MSLQEGFPFRSPGIDLIKTNKGGILKFIGKTVALYVTQTDAIFLSLCDGTRSMSKIAILLSELYKVDSRTILNDITRLAEKLHELHVLVMLPMALEKRLSTMEDWHEFVFIPADESCPVVPARISSIGFALTNYCPYNCEYCYGAFGSENEAFYLPTAKVISIIEDARKLGKVEYVSLGGGDPIAHSGLSEIVSYLESCRITYELSTKGLLLSKKKVDELVVAGIRNIQISIDAWHPEVWSEIVGLPKHAFNSAIESFIYCKSANVSTRARITLSRRNLEELPYLLENLPFLGVSEIRIVTLMPSGRARINEIPNRDQIESALEVVEAFRSKYGNKPEIVFGVHRYTSSLSCGGAKLAMQIGADGEVLLCDVVEGLDRARFSYGNVFRNSIEEIWFSKQADAFRTNREISECLDCVKFAQCNGGCRALAFSYYNSYDSPDPRCSRISGKEGDIFEWPVKQQPDGGGEKYGE</sequence>
<dbReference type="GO" id="GO:0046872">
    <property type="term" value="F:metal ion binding"/>
    <property type="evidence" value="ECO:0007669"/>
    <property type="project" value="UniProtKB-KW"/>
</dbReference>
<feature type="domain" description="Radical SAM core" evidence="5">
    <location>
        <begin position="119"/>
        <end position="335"/>
    </location>
</feature>
<dbReference type="Gene3D" id="1.10.10.1150">
    <property type="entry name" value="Coenzyme PQQ synthesis protein D (PqqD)"/>
    <property type="match status" value="1"/>
</dbReference>
<accession>I2F8J4</accession>
<keyword evidence="3" id="KW-0408">Iron</keyword>
<dbReference type="Gene3D" id="3.20.20.70">
    <property type="entry name" value="Aldolase class I"/>
    <property type="match status" value="1"/>
</dbReference>
<dbReference type="GO" id="GO:0006783">
    <property type="term" value="P:heme biosynthetic process"/>
    <property type="evidence" value="ECO:0007669"/>
    <property type="project" value="TreeGrafter"/>
</dbReference>
<dbReference type="SUPFAM" id="SSF102114">
    <property type="entry name" value="Radical SAM enzymes"/>
    <property type="match status" value="1"/>
</dbReference>
<dbReference type="RefSeq" id="WP_014731953.1">
    <property type="nucleotide sequence ID" value="NC_017934.1"/>
</dbReference>
<evidence type="ECO:0000256" key="4">
    <source>
        <dbReference type="ARBA" id="ARBA00023014"/>
    </source>
</evidence>
<dbReference type="PANTHER" id="PTHR11228">
    <property type="entry name" value="RADICAL SAM DOMAIN PROTEIN"/>
    <property type="match status" value="1"/>
</dbReference>
<dbReference type="KEGG" id="mpg:Theba_2647"/>
<dbReference type="PANTHER" id="PTHR11228:SF7">
    <property type="entry name" value="PQQA PEPTIDE CYCLASE"/>
    <property type="match status" value="1"/>
</dbReference>
<evidence type="ECO:0000256" key="3">
    <source>
        <dbReference type="ARBA" id="ARBA00023004"/>
    </source>
</evidence>
<dbReference type="InterPro" id="IPR007197">
    <property type="entry name" value="rSAM"/>
</dbReference>
<name>I2F8J4_9BACT</name>
<dbReference type="InterPro" id="IPR013785">
    <property type="entry name" value="Aldolase_TIM"/>
</dbReference>
<dbReference type="InterPro" id="IPR041881">
    <property type="entry name" value="PqqD_sf"/>
</dbReference>
<dbReference type="AlphaFoldDB" id="I2F8J4"/>
<dbReference type="CDD" id="cd01335">
    <property type="entry name" value="Radical_SAM"/>
    <property type="match status" value="1"/>
</dbReference>
<keyword evidence="7" id="KW-1185">Reference proteome</keyword>
<dbReference type="Pfam" id="PF04055">
    <property type="entry name" value="Radical_SAM"/>
    <property type="match status" value="1"/>
</dbReference>
<dbReference type="GO" id="GO:0003824">
    <property type="term" value="F:catalytic activity"/>
    <property type="evidence" value="ECO:0007669"/>
    <property type="project" value="InterPro"/>
</dbReference>